<dbReference type="RefSeq" id="WP_217423869.1">
    <property type="nucleotide sequence ID" value="NZ_CADDWK010000001.1"/>
</dbReference>
<evidence type="ECO:0000313" key="4">
    <source>
        <dbReference type="EMBL" id="MBB6452011.1"/>
    </source>
</evidence>
<evidence type="ECO:0000256" key="1">
    <source>
        <dbReference type="ARBA" id="ARBA00093462"/>
    </source>
</evidence>
<sequence length="336" mass="38774">MHGWVKLHRELMEKAIWLESTPEQKTILITLLMMANHKEKEWEWKGERFKAEPGQFVTSLEKIAQKSGRGISVQNVRTAIKRFEKYDFLTNKSTNKNRLITIVNWCIYQEQEEEPNKQTNKQLTSSQQATNKQLTTNKNVKNDKNDKKLISSSSGDEKFAELMNFYRDNLQKGISESPFNLELLIQWYEEWGDELLLGAMQIAAKKEAKGISMIEGILKNWKEAGVKSLDDARRFETKFKTKNKSSRGYGSKRPEVLPDWFKKQDADETKKQPKKKTLLENDAQAIELAISFNKDPMSTVPSLEHKYGITSADIQRVVDKEISAIDLLKNRSSPAV</sequence>
<dbReference type="PANTHER" id="PTHR37293:SF5">
    <property type="entry name" value="DNA REPLICATION PROTEIN"/>
    <property type="match status" value="1"/>
</dbReference>
<keyword evidence="5" id="KW-1185">Reference proteome</keyword>
<evidence type="ECO:0000313" key="5">
    <source>
        <dbReference type="Proteomes" id="UP000581688"/>
    </source>
</evidence>
<accession>A0A841PYH0</accession>
<organism evidence="4 5">
    <name type="scientific">Salirhabdus euzebyi</name>
    <dbReference type="NCBI Taxonomy" id="394506"/>
    <lineage>
        <taxon>Bacteria</taxon>
        <taxon>Bacillati</taxon>
        <taxon>Bacillota</taxon>
        <taxon>Bacilli</taxon>
        <taxon>Bacillales</taxon>
        <taxon>Bacillaceae</taxon>
        <taxon>Salirhabdus</taxon>
    </lineage>
</organism>
<dbReference type="Gene3D" id="1.10.10.630">
    <property type="entry name" value="DnaD domain-like"/>
    <property type="match status" value="1"/>
</dbReference>
<reference evidence="4 5" key="1">
    <citation type="submission" date="2020-08" db="EMBL/GenBank/DDBJ databases">
        <title>Genomic Encyclopedia of Type Strains, Phase IV (KMG-IV): sequencing the most valuable type-strain genomes for metagenomic binning, comparative biology and taxonomic classification.</title>
        <authorList>
            <person name="Goeker M."/>
        </authorList>
    </citation>
    <scope>NUCLEOTIDE SEQUENCE [LARGE SCALE GENOMIC DNA]</scope>
    <source>
        <strain evidence="4 5">DSM 19612</strain>
    </source>
</reference>
<dbReference type="AlphaFoldDB" id="A0A841PYH0"/>
<feature type="region of interest" description="Disordered" evidence="2">
    <location>
        <begin position="114"/>
        <end position="151"/>
    </location>
</feature>
<dbReference type="Pfam" id="PF07261">
    <property type="entry name" value="DnaB_2"/>
    <property type="match status" value="1"/>
</dbReference>
<gene>
    <name evidence="4" type="ORF">HNQ94_000432</name>
</gene>
<proteinExistence type="inferred from homology"/>
<dbReference type="Proteomes" id="UP000581688">
    <property type="component" value="Unassembled WGS sequence"/>
</dbReference>
<evidence type="ECO:0000259" key="3">
    <source>
        <dbReference type="Pfam" id="PF07261"/>
    </source>
</evidence>
<dbReference type="InterPro" id="IPR034829">
    <property type="entry name" value="DnaD-like_sf"/>
</dbReference>
<dbReference type="NCBIfam" id="TIGR01446">
    <property type="entry name" value="DnaD_dom"/>
    <property type="match status" value="1"/>
</dbReference>
<protein>
    <submittedName>
        <fullName evidence="4">DnaD/phage-associated family protein</fullName>
    </submittedName>
</protein>
<evidence type="ECO:0000256" key="2">
    <source>
        <dbReference type="SAM" id="MobiDB-lite"/>
    </source>
</evidence>
<name>A0A841PYH0_9BACI</name>
<dbReference type="SUPFAM" id="SSF158499">
    <property type="entry name" value="DnaD domain-like"/>
    <property type="match status" value="1"/>
</dbReference>
<comment type="similarity">
    <text evidence="1">Belongs to the DnaB/DnaD family.</text>
</comment>
<feature type="compositionally biased region" description="Polar residues" evidence="2">
    <location>
        <begin position="117"/>
        <end position="136"/>
    </location>
</feature>
<comment type="caution">
    <text evidence="4">The sequence shown here is derived from an EMBL/GenBank/DDBJ whole genome shotgun (WGS) entry which is preliminary data.</text>
</comment>
<feature type="compositionally biased region" description="Basic and acidic residues" evidence="2">
    <location>
        <begin position="140"/>
        <end position="151"/>
    </location>
</feature>
<dbReference type="InterPro" id="IPR053162">
    <property type="entry name" value="DnaD"/>
</dbReference>
<feature type="domain" description="DnaB/C C-terminal" evidence="3">
    <location>
        <begin position="176"/>
        <end position="235"/>
    </location>
</feature>
<dbReference type="PANTHER" id="PTHR37293">
    <property type="entry name" value="PHAGE REPLICATION PROTEIN-RELATED"/>
    <property type="match status" value="1"/>
</dbReference>
<dbReference type="EMBL" id="JACHGH010000001">
    <property type="protein sequence ID" value="MBB6452011.1"/>
    <property type="molecule type" value="Genomic_DNA"/>
</dbReference>
<dbReference type="InterPro" id="IPR006343">
    <property type="entry name" value="DnaB/C_C"/>
</dbReference>